<evidence type="ECO:0000313" key="2">
    <source>
        <dbReference type="EMBL" id="PIU02257.1"/>
    </source>
</evidence>
<evidence type="ECO:0000256" key="1">
    <source>
        <dbReference type="SAM" id="Phobius"/>
    </source>
</evidence>
<reference evidence="3" key="1">
    <citation type="submission" date="2017-09" db="EMBL/GenBank/DDBJ databases">
        <title>Depth-based differentiation of microbial function through sediment-hosted aquifers and enrichment of novel symbionts in the deep terrestrial subsurface.</title>
        <authorList>
            <person name="Probst A.J."/>
            <person name="Ladd B."/>
            <person name="Jarett J.K."/>
            <person name="Geller-Mcgrath D.E."/>
            <person name="Sieber C.M.K."/>
            <person name="Emerson J.B."/>
            <person name="Anantharaman K."/>
            <person name="Thomas B.C."/>
            <person name="Malmstrom R."/>
            <person name="Stieglmeier M."/>
            <person name="Klingl A."/>
            <person name="Woyke T."/>
            <person name="Ryan C.M."/>
            <person name="Banfield J.F."/>
        </authorList>
    </citation>
    <scope>NUCLEOTIDE SEQUENCE [LARGE SCALE GENOMIC DNA]</scope>
</reference>
<accession>A0A2M6XB15</accession>
<keyword evidence="1" id="KW-0812">Transmembrane</keyword>
<name>A0A2M6XB15_9BACT</name>
<feature type="transmembrane region" description="Helical" evidence="1">
    <location>
        <begin position="12"/>
        <end position="31"/>
    </location>
</feature>
<sequence>MKNKRGCRTKKWFILAAGLAVIGLILAAVVIKKPATPLPSEPPPLSWTDALVRNLKLNLLVIKSIEVISPRQIEVSLANGPLVIFNSRQDQKRQLDSLQFILARSKMESKQIAKIDLRFDKPVIVYD</sequence>
<proteinExistence type="predicted"/>
<keyword evidence="1" id="KW-0472">Membrane</keyword>
<gene>
    <name evidence="2" type="ORF">COT66_01310</name>
</gene>
<dbReference type="AlphaFoldDB" id="A0A2M6XB15"/>
<protein>
    <recommendedName>
        <fullName evidence="4">POTRA domain-containing protein</fullName>
    </recommendedName>
</protein>
<evidence type="ECO:0000313" key="3">
    <source>
        <dbReference type="Proteomes" id="UP000231214"/>
    </source>
</evidence>
<evidence type="ECO:0008006" key="4">
    <source>
        <dbReference type="Google" id="ProtNLM"/>
    </source>
</evidence>
<dbReference type="Proteomes" id="UP000231214">
    <property type="component" value="Unassembled WGS sequence"/>
</dbReference>
<organism evidence="2 3">
    <name type="scientific">Candidatus Shapirobacteria bacterium CG09_land_8_20_14_0_10_49_15</name>
    <dbReference type="NCBI Taxonomy" id="1974482"/>
    <lineage>
        <taxon>Bacteria</taxon>
        <taxon>Candidatus Shapironibacteriota</taxon>
    </lineage>
</organism>
<comment type="caution">
    <text evidence="2">The sequence shown here is derived from an EMBL/GenBank/DDBJ whole genome shotgun (WGS) entry which is preliminary data.</text>
</comment>
<dbReference type="EMBL" id="PEZK01000020">
    <property type="protein sequence ID" value="PIU02257.1"/>
    <property type="molecule type" value="Genomic_DNA"/>
</dbReference>
<keyword evidence="1" id="KW-1133">Transmembrane helix</keyword>